<keyword evidence="2" id="KW-1185">Reference proteome</keyword>
<evidence type="ECO:0000313" key="1">
    <source>
        <dbReference type="EMBL" id="KAI4335615.1"/>
    </source>
</evidence>
<dbReference type="Proteomes" id="UP000828941">
    <property type="component" value="Chromosome 6"/>
</dbReference>
<evidence type="ECO:0000313" key="2">
    <source>
        <dbReference type="Proteomes" id="UP000828941"/>
    </source>
</evidence>
<name>A0ACB9NLI5_BAUVA</name>
<proteinExistence type="predicted"/>
<reference evidence="1 2" key="1">
    <citation type="journal article" date="2022" name="DNA Res.">
        <title>Chromosomal-level genome assembly of the orchid tree Bauhinia variegata (Leguminosae; Cercidoideae) supports the allotetraploid origin hypothesis of Bauhinia.</title>
        <authorList>
            <person name="Zhong Y."/>
            <person name="Chen Y."/>
            <person name="Zheng D."/>
            <person name="Pang J."/>
            <person name="Liu Y."/>
            <person name="Luo S."/>
            <person name="Meng S."/>
            <person name="Qian L."/>
            <person name="Wei D."/>
            <person name="Dai S."/>
            <person name="Zhou R."/>
        </authorList>
    </citation>
    <scope>NUCLEOTIDE SEQUENCE [LARGE SCALE GENOMIC DNA]</scope>
    <source>
        <strain evidence="1">BV-YZ2020</strain>
    </source>
</reference>
<organism evidence="1 2">
    <name type="scientific">Bauhinia variegata</name>
    <name type="common">Purple orchid tree</name>
    <name type="synonym">Phanera variegata</name>
    <dbReference type="NCBI Taxonomy" id="167791"/>
    <lineage>
        <taxon>Eukaryota</taxon>
        <taxon>Viridiplantae</taxon>
        <taxon>Streptophyta</taxon>
        <taxon>Embryophyta</taxon>
        <taxon>Tracheophyta</taxon>
        <taxon>Spermatophyta</taxon>
        <taxon>Magnoliopsida</taxon>
        <taxon>eudicotyledons</taxon>
        <taxon>Gunneridae</taxon>
        <taxon>Pentapetalae</taxon>
        <taxon>rosids</taxon>
        <taxon>fabids</taxon>
        <taxon>Fabales</taxon>
        <taxon>Fabaceae</taxon>
        <taxon>Cercidoideae</taxon>
        <taxon>Cercideae</taxon>
        <taxon>Bauhiniinae</taxon>
        <taxon>Bauhinia</taxon>
    </lineage>
</organism>
<accession>A0ACB9NLI5</accession>
<gene>
    <name evidence="1" type="ORF">L6164_014247</name>
</gene>
<sequence length="192" mass="22032">MAGMLPGVECARRRRFHQSGGYYDSPAMAAHNSTRRSSFCLYTSKHESIHFSSSLLQRSILYQAHPDENLGGAAREAKERLDERLRAQMKSETRRQNSKEKLRCKEGRSTFLGELQIEVYGSKKNGSRKFSWTKFSWKASEQDDCAVCLEPFRVGETLIHLPCAHRFHSKCLEPWLQNNTNCPCCRNAIISQ</sequence>
<dbReference type="EMBL" id="CM039431">
    <property type="protein sequence ID" value="KAI4335615.1"/>
    <property type="molecule type" value="Genomic_DNA"/>
</dbReference>
<comment type="caution">
    <text evidence="1">The sequence shown here is derived from an EMBL/GenBank/DDBJ whole genome shotgun (WGS) entry which is preliminary data.</text>
</comment>
<protein>
    <submittedName>
        <fullName evidence="1">Uncharacterized protein</fullName>
    </submittedName>
</protein>